<name>A0ABT2F7E2_9STRE</name>
<sequence length="125" mass="14678">MLATIEVKNLIEEGDFPEIDAIYTVNLPHEMQENTDKTLVLITEVDTSLDLVGNDTFFGLRNQVEIQLFYRFDLPDDFDMEGFELRLYRYLKEKHWAITDIREHTLDPDTLQVTAVFYVACEKII</sequence>
<evidence type="ECO:0000313" key="2">
    <source>
        <dbReference type="Proteomes" id="UP001206548"/>
    </source>
</evidence>
<reference evidence="1 2" key="1">
    <citation type="journal article" date="2023" name="Int. J. Syst. Evol. Microbiol.">
        <title>Streptococcus sciuri sp. nov., Staphylococcus marylandisciuri sp. nov. and Staphylococcus americanisciuri sp. nov., isolated from faeces of eastern grey squirrel (Sciurus carolinensis).</title>
        <authorList>
            <person name="Volokhov D.V."/>
            <person name="Zagorodnyaya T.A."/>
            <person name="Furtak V.A."/>
            <person name="Nattanmai G."/>
            <person name="Randall L."/>
            <person name="Jose S."/>
            <person name="Gao Y."/>
            <person name="Eisenberg T."/>
            <person name="Delmonte P."/>
            <person name="Blom J."/>
            <person name="Mitchell K.K."/>
        </authorList>
    </citation>
    <scope>NUCLEOTIDE SEQUENCE [LARGE SCALE GENOMIC DNA]</scope>
    <source>
        <strain evidence="1 2">SQ9-PEA</strain>
    </source>
</reference>
<accession>A0ABT2F7E2</accession>
<comment type="caution">
    <text evidence="1">The sequence shown here is derived from an EMBL/GenBank/DDBJ whole genome shotgun (WGS) entry which is preliminary data.</text>
</comment>
<dbReference type="InterPro" id="IPR008524">
    <property type="entry name" value="DUF806"/>
</dbReference>
<proteinExistence type="predicted"/>
<keyword evidence="2" id="KW-1185">Reference proteome</keyword>
<dbReference type="RefSeq" id="WP_259138487.1">
    <property type="nucleotide sequence ID" value="NZ_JANUXX010000005.1"/>
</dbReference>
<organism evidence="1 2">
    <name type="scientific">Streptococcus sciuri</name>
    <dbReference type="NCBI Taxonomy" id="2973939"/>
    <lineage>
        <taxon>Bacteria</taxon>
        <taxon>Bacillati</taxon>
        <taxon>Bacillota</taxon>
        <taxon>Bacilli</taxon>
        <taxon>Lactobacillales</taxon>
        <taxon>Streptococcaceae</taxon>
        <taxon>Streptococcus</taxon>
    </lineage>
</organism>
<evidence type="ECO:0000313" key="1">
    <source>
        <dbReference type="EMBL" id="MCS4488378.1"/>
    </source>
</evidence>
<dbReference type="Proteomes" id="UP001206548">
    <property type="component" value="Unassembled WGS sequence"/>
</dbReference>
<dbReference type="Pfam" id="PF05657">
    <property type="entry name" value="DUF806"/>
    <property type="match status" value="1"/>
</dbReference>
<gene>
    <name evidence="1" type="ORF">NXS10_05330</name>
</gene>
<dbReference type="EMBL" id="JANUXX010000005">
    <property type="protein sequence ID" value="MCS4488378.1"/>
    <property type="molecule type" value="Genomic_DNA"/>
</dbReference>
<protein>
    <submittedName>
        <fullName evidence="1">DUF806 family protein</fullName>
    </submittedName>
</protein>